<dbReference type="Proteomes" id="UP000215509">
    <property type="component" value="Unassembled WGS sequence"/>
</dbReference>
<evidence type="ECO:0008006" key="3">
    <source>
        <dbReference type="Google" id="ProtNLM"/>
    </source>
</evidence>
<dbReference type="EMBL" id="NMQW01000047">
    <property type="protein sequence ID" value="OXM83430.1"/>
    <property type="molecule type" value="Genomic_DNA"/>
</dbReference>
<dbReference type="OrthoDB" id="3659232at2"/>
<keyword evidence="2" id="KW-1185">Reference proteome</keyword>
<organism evidence="1 2">
    <name type="scientific">Paenibacillus rigui</name>
    <dbReference type="NCBI Taxonomy" id="554312"/>
    <lineage>
        <taxon>Bacteria</taxon>
        <taxon>Bacillati</taxon>
        <taxon>Bacillota</taxon>
        <taxon>Bacilli</taxon>
        <taxon>Bacillales</taxon>
        <taxon>Paenibacillaceae</taxon>
        <taxon>Paenibacillus</taxon>
    </lineage>
</organism>
<evidence type="ECO:0000313" key="2">
    <source>
        <dbReference type="Proteomes" id="UP000215509"/>
    </source>
</evidence>
<protein>
    <recommendedName>
        <fullName evidence="3">Polymerase nucleotidyl transferase domain-containing protein</fullName>
    </recommendedName>
</protein>
<dbReference type="AlphaFoldDB" id="A0A229UJ69"/>
<proteinExistence type="predicted"/>
<name>A0A229UJ69_9BACL</name>
<gene>
    <name evidence="1" type="ORF">CF651_25820</name>
</gene>
<comment type="caution">
    <text evidence="1">The sequence shown here is derived from an EMBL/GenBank/DDBJ whole genome shotgun (WGS) entry which is preliminary data.</text>
</comment>
<sequence length="345" mass="37772">MKVGTARSHAADWVRLHSAQESGFVGAYFSGSTVALPEQSELPAASDVDIVIVLDQADPPLKLGKFIYQGVLLEVTYLSSNLFTSAEEVLASYHLAGSFRVDTLIADPSGRLRILQGQVAAHFAEMAWVRRRCDDARQKIVNGLQSIDPSAPLHTLVTSWLFPTGITTHVLLVAALRNPTVRLRYLAAREVLQSYGHIGLYPDLLSLLGCTHLTAEQVEHHLHQLIPLFDTAAAVSTTPFFFRSDIAPAARSIAIDGSLELIRSGHHREAVFWIVATYARCLTILAADAPNLQQPFQSDFEAVIADLGLTSREAILKRAEAVLDYVPELWTTTEAILAANERISD</sequence>
<dbReference type="RefSeq" id="WP_094017756.1">
    <property type="nucleotide sequence ID" value="NZ_NMQW01000047.1"/>
</dbReference>
<evidence type="ECO:0000313" key="1">
    <source>
        <dbReference type="EMBL" id="OXM83430.1"/>
    </source>
</evidence>
<accession>A0A229UJ69</accession>
<reference evidence="1 2" key="1">
    <citation type="submission" date="2017-07" db="EMBL/GenBank/DDBJ databases">
        <title>Genome sequencing and assembly of Paenibacillus rigui.</title>
        <authorList>
            <person name="Mayilraj S."/>
        </authorList>
    </citation>
    <scope>NUCLEOTIDE SEQUENCE [LARGE SCALE GENOMIC DNA]</scope>
    <source>
        <strain evidence="1 2">JCM 16352</strain>
    </source>
</reference>